<feature type="domain" description="TonB-dependent receptor plug" evidence="15">
    <location>
        <begin position="54"/>
        <end position="163"/>
    </location>
</feature>
<evidence type="ECO:0000259" key="14">
    <source>
        <dbReference type="Pfam" id="PF00593"/>
    </source>
</evidence>
<evidence type="ECO:0000256" key="13">
    <source>
        <dbReference type="SAM" id="SignalP"/>
    </source>
</evidence>
<keyword evidence="5 11" id="KW-0812">Transmembrane</keyword>
<sequence>MLQQSKFVSSQSKRYSPKPLAAMVAALSVGITSTAVAQQVEEVIVTATKRAESAQEIPMAISVLGEETLGNLNITDLEDYVTMLPNVSYIGLGPGSGSVYIRGISSGGESSLGANPSVAIYLDDQPVTATGAYLNPHIYDIQRIEVLAGPQGTLFGANAQSGAMRIITNQPDPSSFSAGLDMDVNVPKSGDIGETIEGFINMPLTETAALRVSAFSKRDGGFIDNVKGEYTFRHGYIRDGLVAGGYTEEQAAEMAPDFTYNNYTAGDIGNVAEENFNEATTTGFRAALRVELNDSWTATASMMQQDLESNGVWDHDPTVGDLQVFRMMPDSVDDEWTQYALKIEGDVAGGTLTFNYGDLDRDYEVDADYSLYSDYYVSGGYVQPYYSCYAAYYGCSDPRELYEDHANYQRETIELRYASDPGKPLRWQAGYYSVDVKNRDDAEWHVLGLADLGMVTAIDAPDIYWTTDFRRSYEETAYFGEVAYDLSDSLTVAVSMRHFDAESYLDGFSGTVWWPCGGGPSAAAQEASGVYRPTNNYGADCADANRITASKDEVYRVTAEWQATDDVMIYTAWGEGYRPGGLNRFCSVGNEADYGGQGRDDATGAGCDFVPDFLTSYEVGVKASLFDGRMVLNAAAFMQEWDDFQFSRLDVAISPVTLTYNIGQATSDGFEADFSAMISENWSLTGGFSYIEAELSEDYYASDGLATPTAASGTTLPRVPDTKWNLSSRYSMDDGWYVQTSYIYTGASYNNLFDGGSLPTKRYKQKDYQILNASVGLDKDTWRAELYIRNVTDERGEVFRNAVNWDDRIMTNRPRTLGASMSLKF</sequence>
<dbReference type="GO" id="GO:0006826">
    <property type="term" value="P:iron ion transport"/>
    <property type="evidence" value="ECO:0007669"/>
    <property type="project" value="UniProtKB-KW"/>
</dbReference>
<dbReference type="EMBL" id="SHBP01000010">
    <property type="protein sequence ID" value="RZO19535.1"/>
    <property type="molecule type" value="Genomic_DNA"/>
</dbReference>
<feature type="domain" description="TonB-dependent receptor-like beta-barrel" evidence="14">
    <location>
        <begin position="354"/>
        <end position="791"/>
    </location>
</feature>
<evidence type="ECO:0000313" key="17">
    <source>
        <dbReference type="Proteomes" id="UP000315889"/>
    </source>
</evidence>
<dbReference type="InterPro" id="IPR039426">
    <property type="entry name" value="TonB-dep_rcpt-like"/>
</dbReference>
<evidence type="ECO:0000256" key="11">
    <source>
        <dbReference type="PROSITE-ProRule" id="PRU01360"/>
    </source>
</evidence>
<evidence type="ECO:0000256" key="8">
    <source>
        <dbReference type="ARBA" id="ARBA00023077"/>
    </source>
</evidence>
<comment type="subcellular location">
    <subcellularLocation>
        <location evidence="1 11">Cell outer membrane</location>
        <topology evidence="1 11">Multi-pass membrane protein</topology>
    </subcellularLocation>
</comment>
<gene>
    <name evidence="16" type="ORF">EVB03_07390</name>
</gene>
<evidence type="ECO:0000256" key="7">
    <source>
        <dbReference type="ARBA" id="ARBA00023065"/>
    </source>
</evidence>
<name>A0A520MEA9_9GAMM</name>
<reference evidence="16 17" key="1">
    <citation type="submission" date="2019-02" db="EMBL/GenBank/DDBJ databases">
        <title>Prokaryotic population dynamics and viral predation in marine succession experiment using metagenomics: the confinement effect.</title>
        <authorList>
            <person name="Haro-Moreno J.M."/>
            <person name="Rodriguez-Valera F."/>
            <person name="Lopez-Perez M."/>
        </authorList>
    </citation>
    <scope>NUCLEOTIDE SEQUENCE [LARGE SCALE GENOMIC DNA]</scope>
    <source>
        <strain evidence="16">MED-G170</strain>
    </source>
</reference>
<keyword evidence="7" id="KW-0406">Ion transport</keyword>
<comment type="similarity">
    <text evidence="11 12">Belongs to the TonB-dependent receptor family.</text>
</comment>
<organism evidence="16 17">
    <name type="scientific">SAR92 clade bacterium</name>
    <dbReference type="NCBI Taxonomy" id="2315479"/>
    <lineage>
        <taxon>Bacteria</taxon>
        <taxon>Pseudomonadati</taxon>
        <taxon>Pseudomonadota</taxon>
        <taxon>Gammaproteobacteria</taxon>
        <taxon>Cellvibrionales</taxon>
        <taxon>Porticoccaceae</taxon>
        <taxon>SAR92 clade</taxon>
    </lineage>
</organism>
<dbReference type="PANTHER" id="PTHR32552">
    <property type="entry name" value="FERRICHROME IRON RECEPTOR-RELATED"/>
    <property type="match status" value="1"/>
</dbReference>
<dbReference type="Pfam" id="PF07715">
    <property type="entry name" value="Plug"/>
    <property type="match status" value="1"/>
</dbReference>
<evidence type="ECO:0000259" key="15">
    <source>
        <dbReference type="Pfam" id="PF07715"/>
    </source>
</evidence>
<keyword evidence="9 11" id="KW-0472">Membrane</keyword>
<keyword evidence="8 12" id="KW-0798">TonB box</keyword>
<evidence type="ECO:0000256" key="12">
    <source>
        <dbReference type="RuleBase" id="RU003357"/>
    </source>
</evidence>
<dbReference type="GO" id="GO:0009279">
    <property type="term" value="C:cell outer membrane"/>
    <property type="evidence" value="ECO:0007669"/>
    <property type="project" value="UniProtKB-SubCell"/>
</dbReference>
<keyword evidence="2 11" id="KW-0813">Transport</keyword>
<dbReference type="AlphaFoldDB" id="A0A520MEA9"/>
<proteinExistence type="inferred from homology"/>
<dbReference type="PROSITE" id="PS52016">
    <property type="entry name" value="TONB_DEPENDENT_REC_3"/>
    <property type="match status" value="1"/>
</dbReference>
<dbReference type="InterPro" id="IPR000531">
    <property type="entry name" value="Beta-barrel_TonB"/>
</dbReference>
<keyword evidence="6" id="KW-0408">Iron</keyword>
<evidence type="ECO:0000256" key="5">
    <source>
        <dbReference type="ARBA" id="ARBA00022692"/>
    </source>
</evidence>
<feature type="chain" id="PRO_5021888435" evidence="13">
    <location>
        <begin position="38"/>
        <end position="825"/>
    </location>
</feature>
<evidence type="ECO:0000256" key="10">
    <source>
        <dbReference type="ARBA" id="ARBA00023237"/>
    </source>
</evidence>
<dbReference type="Proteomes" id="UP000315889">
    <property type="component" value="Unassembled WGS sequence"/>
</dbReference>
<evidence type="ECO:0000256" key="3">
    <source>
        <dbReference type="ARBA" id="ARBA00022452"/>
    </source>
</evidence>
<dbReference type="SUPFAM" id="SSF56935">
    <property type="entry name" value="Porins"/>
    <property type="match status" value="1"/>
</dbReference>
<evidence type="ECO:0000256" key="4">
    <source>
        <dbReference type="ARBA" id="ARBA00022496"/>
    </source>
</evidence>
<accession>A0A520MEA9</accession>
<comment type="caution">
    <text evidence="16">The sequence shown here is derived from an EMBL/GenBank/DDBJ whole genome shotgun (WGS) entry which is preliminary data.</text>
</comment>
<feature type="signal peptide" evidence="13">
    <location>
        <begin position="1"/>
        <end position="37"/>
    </location>
</feature>
<keyword evidence="10 11" id="KW-0998">Cell outer membrane</keyword>
<dbReference type="Gene3D" id="2.40.170.20">
    <property type="entry name" value="TonB-dependent receptor, beta-barrel domain"/>
    <property type="match status" value="2"/>
</dbReference>
<keyword evidence="16" id="KW-0675">Receptor</keyword>
<evidence type="ECO:0000256" key="6">
    <source>
        <dbReference type="ARBA" id="ARBA00023004"/>
    </source>
</evidence>
<dbReference type="Pfam" id="PF00593">
    <property type="entry name" value="TonB_dep_Rec_b-barrel"/>
    <property type="match status" value="1"/>
</dbReference>
<dbReference type="InterPro" id="IPR036942">
    <property type="entry name" value="Beta-barrel_TonB_sf"/>
</dbReference>
<keyword evidence="3 11" id="KW-1134">Transmembrane beta strand</keyword>
<evidence type="ECO:0000256" key="1">
    <source>
        <dbReference type="ARBA" id="ARBA00004571"/>
    </source>
</evidence>
<dbReference type="InterPro" id="IPR012910">
    <property type="entry name" value="Plug_dom"/>
</dbReference>
<protein>
    <submittedName>
        <fullName evidence="16">TonB-dependent receptor</fullName>
    </submittedName>
</protein>
<keyword evidence="4" id="KW-0410">Iron transport</keyword>
<dbReference type="PANTHER" id="PTHR32552:SF81">
    <property type="entry name" value="TONB-DEPENDENT OUTER MEMBRANE RECEPTOR"/>
    <property type="match status" value="1"/>
</dbReference>
<evidence type="ECO:0000256" key="2">
    <source>
        <dbReference type="ARBA" id="ARBA00022448"/>
    </source>
</evidence>
<keyword evidence="13" id="KW-0732">Signal</keyword>
<evidence type="ECO:0000313" key="16">
    <source>
        <dbReference type="EMBL" id="RZO19535.1"/>
    </source>
</evidence>
<evidence type="ECO:0000256" key="9">
    <source>
        <dbReference type="ARBA" id="ARBA00023136"/>
    </source>
</evidence>